<evidence type="ECO:0000313" key="3">
    <source>
        <dbReference type="Proteomes" id="UP000248729"/>
    </source>
</evidence>
<dbReference type="Pfam" id="PF00480">
    <property type="entry name" value="ROK"/>
    <property type="match status" value="1"/>
</dbReference>
<organism evidence="2 3">
    <name type="scientific">Vibrio diazotrophicus</name>
    <dbReference type="NCBI Taxonomy" id="685"/>
    <lineage>
        <taxon>Bacteria</taxon>
        <taxon>Pseudomonadati</taxon>
        <taxon>Pseudomonadota</taxon>
        <taxon>Gammaproteobacteria</taxon>
        <taxon>Vibrionales</taxon>
        <taxon>Vibrionaceae</taxon>
        <taxon>Vibrio</taxon>
    </lineage>
</organism>
<gene>
    <name evidence="2" type="ORF">DET48_15111</name>
</gene>
<dbReference type="Gene3D" id="3.30.420.40">
    <property type="match status" value="2"/>
</dbReference>
<dbReference type="Proteomes" id="UP000248729">
    <property type="component" value="Unassembled WGS sequence"/>
</dbReference>
<name>A0A329DWM6_VIBDI</name>
<reference evidence="2 3" key="1">
    <citation type="submission" date="2018-06" db="EMBL/GenBank/DDBJ databases">
        <title>Freshwater and sediment microbial communities from various areas in North America, analyzing microbe dynamics in response to fracking.</title>
        <authorList>
            <person name="Lamendella R."/>
        </authorList>
    </citation>
    <scope>NUCLEOTIDE SEQUENCE [LARGE SCALE GENOMIC DNA]</scope>
    <source>
        <strain evidence="2 3">99A</strain>
    </source>
</reference>
<evidence type="ECO:0000256" key="1">
    <source>
        <dbReference type="ARBA" id="ARBA00023277"/>
    </source>
</evidence>
<dbReference type="InterPro" id="IPR049874">
    <property type="entry name" value="ROK_cs"/>
</dbReference>
<dbReference type="GO" id="GO:0004396">
    <property type="term" value="F:hexokinase activity"/>
    <property type="evidence" value="ECO:0007669"/>
    <property type="project" value="TreeGrafter"/>
</dbReference>
<keyword evidence="2" id="KW-0418">Kinase</keyword>
<dbReference type="PROSITE" id="PS01125">
    <property type="entry name" value="ROK"/>
    <property type="match status" value="1"/>
</dbReference>
<dbReference type="InterPro" id="IPR000600">
    <property type="entry name" value="ROK"/>
</dbReference>
<dbReference type="InterPro" id="IPR043129">
    <property type="entry name" value="ATPase_NBD"/>
</dbReference>
<sequence length="297" mass="31795">MRIGFDIGGTKIEVCVLDHKGTTIFTKRVPTPSNYERFLEAIVDLISIAENNTATSTAIGIGLPGAISPATGLIKNSNCTFLNGTDLKKDLQNKLGRPLHLANDANCFTLSEAVDGVGKNHNVVFGAILGTGCGGGIVVNQKLLVGPNAVSGEWGHNPLPHYTERQDGPARVCYCGKRHCIEQYISGTGLQLSYKSLSGENISAEEIIARYEEEESNAVTCYNTLIDQMARSFAAIVNVLDPDVIVLGGGLSNVMSLYRHLPEATSKYVFSDSANIRFEQAKFGDSSGIRGAAWLGL</sequence>
<proteinExistence type="predicted"/>
<dbReference type="PANTHER" id="PTHR18964:SF174">
    <property type="entry name" value="D-ALLOSE KINASE-RELATED"/>
    <property type="match status" value="1"/>
</dbReference>
<dbReference type="PANTHER" id="PTHR18964">
    <property type="entry name" value="ROK (REPRESSOR, ORF, KINASE) FAMILY"/>
    <property type="match status" value="1"/>
</dbReference>
<dbReference type="CDD" id="cd24066">
    <property type="entry name" value="ASKHA_NBD_ROK_EcFRK-like"/>
    <property type="match status" value="1"/>
</dbReference>
<evidence type="ECO:0000313" key="2">
    <source>
        <dbReference type="EMBL" id="RAS54424.1"/>
    </source>
</evidence>
<dbReference type="RefSeq" id="WP_112404814.1">
    <property type="nucleotide sequence ID" value="NZ_QLTR01000051.1"/>
</dbReference>
<accession>A0A329DWM6</accession>
<dbReference type="SUPFAM" id="SSF53067">
    <property type="entry name" value="Actin-like ATPase domain"/>
    <property type="match status" value="1"/>
</dbReference>
<keyword evidence="1" id="KW-0119">Carbohydrate metabolism</keyword>
<keyword evidence="2" id="KW-0808">Transferase</keyword>
<dbReference type="AlphaFoldDB" id="A0A329DWM6"/>
<comment type="caution">
    <text evidence="2">The sequence shown here is derived from an EMBL/GenBank/DDBJ whole genome shotgun (WGS) entry which is preliminary data.</text>
</comment>
<dbReference type="EMBL" id="QLTR01000051">
    <property type="protein sequence ID" value="RAS54424.1"/>
    <property type="molecule type" value="Genomic_DNA"/>
</dbReference>
<protein>
    <submittedName>
        <fullName evidence="2">N-acetylglucosamine kinase</fullName>
    </submittedName>
</protein>